<dbReference type="CDD" id="cd03255">
    <property type="entry name" value="ABC_MJ0796_LolCDE_FtsE"/>
    <property type="match status" value="1"/>
</dbReference>
<organism evidence="10 11">
    <name type="scientific">Alysiella filiformis DSM 16848</name>
    <dbReference type="NCBI Taxonomy" id="1120981"/>
    <lineage>
        <taxon>Bacteria</taxon>
        <taxon>Pseudomonadati</taxon>
        <taxon>Pseudomonadota</taxon>
        <taxon>Betaproteobacteria</taxon>
        <taxon>Neisseriales</taxon>
        <taxon>Neisseriaceae</taxon>
        <taxon>Alysiella</taxon>
    </lineage>
</organism>
<evidence type="ECO:0000256" key="3">
    <source>
        <dbReference type="ARBA" id="ARBA00022519"/>
    </source>
</evidence>
<dbReference type="AlphaFoldDB" id="A0A286ECF2"/>
<evidence type="ECO:0000256" key="8">
    <source>
        <dbReference type="RuleBase" id="RU367068"/>
    </source>
</evidence>
<dbReference type="NCBIfam" id="TIGR02211">
    <property type="entry name" value="LolD_lipo_ex"/>
    <property type="match status" value="1"/>
</dbReference>
<comment type="subunit">
    <text evidence="8">The complex is composed of two ATP-binding proteins (LolD) and two transmembrane proteins (LolC and LolE).</text>
</comment>
<dbReference type="GO" id="GO:0005524">
    <property type="term" value="F:ATP binding"/>
    <property type="evidence" value="ECO:0007669"/>
    <property type="project" value="UniProtKB-UniRule"/>
</dbReference>
<keyword evidence="11" id="KW-1185">Reference proteome</keyword>
<keyword evidence="5 8" id="KW-0067">ATP-binding</keyword>
<reference evidence="10 11" key="1">
    <citation type="submission" date="2017-09" db="EMBL/GenBank/DDBJ databases">
        <authorList>
            <person name="Ehlers B."/>
            <person name="Leendertz F.H."/>
        </authorList>
    </citation>
    <scope>NUCLEOTIDE SEQUENCE [LARGE SCALE GENOMIC DNA]</scope>
    <source>
        <strain evidence="10 11">DSM 16848</strain>
    </source>
</reference>
<dbReference type="InterPro" id="IPR003593">
    <property type="entry name" value="AAA+_ATPase"/>
</dbReference>
<accession>A0A286ECF2</accession>
<keyword evidence="6 8" id="KW-1278">Translocase</keyword>
<dbReference type="GO" id="GO:0016887">
    <property type="term" value="F:ATP hydrolysis activity"/>
    <property type="evidence" value="ECO:0007669"/>
    <property type="project" value="InterPro"/>
</dbReference>
<dbReference type="InterPro" id="IPR015854">
    <property type="entry name" value="ABC_transpr_LolD-like"/>
</dbReference>
<dbReference type="SUPFAM" id="SSF52540">
    <property type="entry name" value="P-loop containing nucleoside triphosphate hydrolases"/>
    <property type="match status" value="1"/>
</dbReference>
<keyword evidence="2 8" id="KW-1003">Cell membrane</keyword>
<keyword evidence="3 8" id="KW-0997">Cell inner membrane</keyword>
<dbReference type="InterPro" id="IPR027417">
    <property type="entry name" value="P-loop_NTPase"/>
</dbReference>
<dbReference type="PROSITE" id="PS00211">
    <property type="entry name" value="ABC_TRANSPORTER_1"/>
    <property type="match status" value="1"/>
</dbReference>
<evidence type="ECO:0000256" key="4">
    <source>
        <dbReference type="ARBA" id="ARBA00022741"/>
    </source>
</evidence>
<dbReference type="FunFam" id="3.40.50.300:FF:000230">
    <property type="entry name" value="Lipoprotein-releasing system ATP-binding protein LolD"/>
    <property type="match status" value="1"/>
</dbReference>
<comment type="similarity">
    <text evidence="8">Belongs to the ABC transporter superfamily. Lipoprotein translocase (TC 3.A.1.125) family.</text>
</comment>
<dbReference type="EMBL" id="OCNF01000009">
    <property type="protein sequence ID" value="SOD68607.1"/>
    <property type="molecule type" value="Genomic_DNA"/>
</dbReference>
<dbReference type="Proteomes" id="UP000219669">
    <property type="component" value="Unassembled WGS sequence"/>
</dbReference>
<name>A0A286ECF2_9NEIS</name>
<keyword evidence="10" id="KW-0449">Lipoprotein</keyword>
<dbReference type="InterPro" id="IPR003439">
    <property type="entry name" value="ABC_transporter-like_ATP-bd"/>
</dbReference>
<keyword evidence="1 8" id="KW-0813">Transport</keyword>
<dbReference type="Gene3D" id="3.40.50.300">
    <property type="entry name" value="P-loop containing nucleotide triphosphate hydrolases"/>
    <property type="match status" value="1"/>
</dbReference>
<evidence type="ECO:0000313" key="10">
    <source>
        <dbReference type="EMBL" id="SOD68607.1"/>
    </source>
</evidence>
<gene>
    <name evidence="8" type="primary">lolD</name>
    <name evidence="10" type="ORF">SAMN02746062_01335</name>
</gene>
<evidence type="ECO:0000256" key="6">
    <source>
        <dbReference type="ARBA" id="ARBA00022967"/>
    </source>
</evidence>
<comment type="subcellular location">
    <subcellularLocation>
        <location evidence="8">Cell inner membrane</location>
        <topology evidence="8">Peripheral membrane protein</topology>
    </subcellularLocation>
</comment>
<sequence length="227" mass="24716">MNNNVIIDCQNVAKTYQDGSLKVDVLHNMNLQIQAGESVSIIGASGSGKSTLLHLLGGLDQATSGKILLMGQDLGQLSQAKLSALRNQNLGFVYQFHHLLAEFSALENVMMPLLIGKMPKAQAEQQATEMLAKVGLAQRIQHRPTELSGGERQRAAIARALVTRPKCLLADEPTGNLDRKNAMNILDMMLDLQRDLGTALVVVTHDDELAHKFNRVLTMQDGQLQAA</sequence>
<evidence type="ECO:0000256" key="7">
    <source>
        <dbReference type="ARBA" id="ARBA00023136"/>
    </source>
</evidence>
<keyword evidence="4 8" id="KW-0547">Nucleotide-binding</keyword>
<dbReference type="OrthoDB" id="581709at2"/>
<dbReference type="Pfam" id="PF00005">
    <property type="entry name" value="ABC_tran"/>
    <property type="match status" value="1"/>
</dbReference>
<dbReference type="InterPro" id="IPR011924">
    <property type="entry name" value="LolD_lipo_ATP-bd"/>
</dbReference>
<protein>
    <recommendedName>
        <fullName evidence="8">Lipoprotein-releasing system ATP-binding protein LolD</fullName>
        <ecNumber evidence="8">7.6.2.-</ecNumber>
    </recommendedName>
</protein>
<dbReference type="GO" id="GO:0022857">
    <property type="term" value="F:transmembrane transporter activity"/>
    <property type="evidence" value="ECO:0007669"/>
    <property type="project" value="TreeGrafter"/>
</dbReference>
<dbReference type="GO" id="GO:0044874">
    <property type="term" value="P:lipoprotein localization to outer membrane"/>
    <property type="evidence" value="ECO:0007669"/>
    <property type="project" value="TreeGrafter"/>
</dbReference>
<evidence type="ECO:0000256" key="5">
    <source>
        <dbReference type="ARBA" id="ARBA00022840"/>
    </source>
</evidence>
<evidence type="ECO:0000313" key="11">
    <source>
        <dbReference type="Proteomes" id="UP000219669"/>
    </source>
</evidence>
<dbReference type="InterPro" id="IPR017911">
    <property type="entry name" value="MacB-like_ATP-bd"/>
</dbReference>
<keyword evidence="7 8" id="KW-0472">Membrane</keyword>
<dbReference type="PROSITE" id="PS50893">
    <property type="entry name" value="ABC_TRANSPORTER_2"/>
    <property type="match status" value="1"/>
</dbReference>
<dbReference type="GO" id="GO:0005886">
    <property type="term" value="C:plasma membrane"/>
    <property type="evidence" value="ECO:0007669"/>
    <property type="project" value="UniProtKB-SubCell"/>
</dbReference>
<dbReference type="EC" id="7.6.2.-" evidence="8"/>
<dbReference type="InterPro" id="IPR017871">
    <property type="entry name" value="ABC_transporter-like_CS"/>
</dbReference>
<dbReference type="PANTHER" id="PTHR24220">
    <property type="entry name" value="IMPORT ATP-BINDING PROTEIN"/>
    <property type="match status" value="1"/>
</dbReference>
<comment type="function">
    <text evidence="8">Part of the ABC transporter complex LolCDE involved in the translocation of mature outer membrane-directed lipoproteins, from the inner membrane to the periplasmic chaperone, LolA. Responsible for the formation of the LolA-lipoprotein complex in an ATP-dependent manner.</text>
</comment>
<dbReference type="SMART" id="SM00382">
    <property type="entry name" value="AAA"/>
    <property type="match status" value="1"/>
</dbReference>
<evidence type="ECO:0000256" key="1">
    <source>
        <dbReference type="ARBA" id="ARBA00022448"/>
    </source>
</evidence>
<evidence type="ECO:0000256" key="2">
    <source>
        <dbReference type="ARBA" id="ARBA00022475"/>
    </source>
</evidence>
<dbReference type="GO" id="GO:0089705">
    <property type="term" value="P:protein localization to outer membrane"/>
    <property type="evidence" value="ECO:0007669"/>
    <property type="project" value="TreeGrafter"/>
</dbReference>
<evidence type="ECO:0000259" key="9">
    <source>
        <dbReference type="PROSITE" id="PS50893"/>
    </source>
</evidence>
<proteinExistence type="inferred from homology"/>
<dbReference type="PANTHER" id="PTHR24220:SF689">
    <property type="entry name" value="LIPOPROTEIN-RELEASING SYSTEM ATP-BINDING PROTEIN LOLD"/>
    <property type="match status" value="1"/>
</dbReference>
<feature type="domain" description="ABC transporter" evidence="9">
    <location>
        <begin position="7"/>
        <end position="227"/>
    </location>
</feature>
<dbReference type="RefSeq" id="WP_097114369.1">
    <property type="nucleotide sequence ID" value="NZ_CP083931.1"/>
</dbReference>